<dbReference type="STRING" id="1123402.SAMN02583745_02830"/>
<protein>
    <submittedName>
        <fullName evidence="1">SapC protein</fullName>
    </submittedName>
</protein>
<dbReference type="RefSeq" id="WP_093322480.1">
    <property type="nucleotide sequence ID" value="NZ_FOHV01000045.1"/>
</dbReference>
<proteinExistence type="predicted"/>
<dbReference type="AlphaFoldDB" id="A0A1I0FPA9"/>
<gene>
    <name evidence="1" type="ORF">SAMN02583745_02830</name>
</gene>
<reference evidence="2" key="1">
    <citation type="submission" date="2016-10" db="EMBL/GenBank/DDBJ databases">
        <authorList>
            <person name="Varghese N."/>
            <person name="Submissions S."/>
        </authorList>
    </citation>
    <scope>NUCLEOTIDE SEQUENCE [LARGE SCALE GENOMIC DNA]</scope>
    <source>
        <strain evidence="2">DSM 18579</strain>
    </source>
</reference>
<name>A0A1I0FPA9_9GAMM</name>
<dbReference type="OrthoDB" id="9806524at2"/>
<dbReference type="EMBL" id="FOHV01000045">
    <property type="protein sequence ID" value="SET59929.1"/>
    <property type="molecule type" value="Genomic_DNA"/>
</dbReference>
<dbReference type="Proteomes" id="UP000242642">
    <property type="component" value="Unassembled WGS sequence"/>
</dbReference>
<dbReference type="InterPro" id="IPR010836">
    <property type="entry name" value="SapC"/>
</dbReference>
<evidence type="ECO:0000313" key="2">
    <source>
        <dbReference type="Proteomes" id="UP000242642"/>
    </source>
</evidence>
<sequence>MQNTFPLFYKNPVVLNTQSHTELAIDTQQKYSFAEQSLSIPVVASEFMPLIRHYPIVFTQSDTPTAVVILGIKQGQNCFVQNGEWKANTYIPAYVRRYPFIFFDSKTEAGSKQFLAVDIDAENVIMKDSSLPADRHLFTETGEQTTLLQTALAFCENFHQQAIITQEFIAALQANNLLTPNTLTMKEEGGKEHKVDGFALIDIAKYQALSESVINEFQHKGWLALITLQIASQQNWQLLFEENRKLELSYGK</sequence>
<keyword evidence="2" id="KW-1185">Reference proteome</keyword>
<dbReference type="Pfam" id="PF07277">
    <property type="entry name" value="SapC"/>
    <property type="match status" value="1"/>
</dbReference>
<organism evidence="1 2">
    <name type="scientific">Thorsellia anophelis DSM 18579</name>
    <dbReference type="NCBI Taxonomy" id="1123402"/>
    <lineage>
        <taxon>Bacteria</taxon>
        <taxon>Pseudomonadati</taxon>
        <taxon>Pseudomonadota</taxon>
        <taxon>Gammaproteobacteria</taxon>
        <taxon>Enterobacterales</taxon>
        <taxon>Thorselliaceae</taxon>
        <taxon>Thorsellia</taxon>
    </lineage>
</organism>
<accession>A0A1I0FPA9</accession>
<evidence type="ECO:0000313" key="1">
    <source>
        <dbReference type="EMBL" id="SET59929.1"/>
    </source>
</evidence>